<dbReference type="InterPro" id="IPR007372">
    <property type="entry name" value="Lipid/polyisoprenoid-bd_YceI"/>
</dbReference>
<dbReference type="Gene3D" id="2.40.128.110">
    <property type="entry name" value="Lipid/polyisoprenoid-binding, YceI-like"/>
    <property type="match status" value="1"/>
</dbReference>
<evidence type="ECO:0000256" key="1">
    <source>
        <dbReference type="SAM" id="SignalP"/>
    </source>
</evidence>
<reference evidence="3 4" key="1">
    <citation type="submission" date="2019-03" db="EMBL/GenBank/DDBJ databases">
        <title>Genomic Encyclopedia of Archaeal and Bacterial Type Strains, Phase II (KMG-II): from individual species to whole genera.</title>
        <authorList>
            <person name="Goeker M."/>
        </authorList>
    </citation>
    <scope>NUCLEOTIDE SEQUENCE [LARGE SCALE GENOMIC DNA]</scope>
    <source>
        <strain evidence="3 4">DSM 19034</strain>
    </source>
</reference>
<accession>A0A4R6IHQ2</accession>
<dbReference type="SUPFAM" id="SSF101874">
    <property type="entry name" value="YceI-like"/>
    <property type="match status" value="1"/>
</dbReference>
<dbReference type="OrthoDB" id="116832at2"/>
<feature type="domain" description="Lipid/polyisoprenoid-binding YceI-like" evidence="2">
    <location>
        <begin position="28"/>
        <end position="174"/>
    </location>
</feature>
<evidence type="ECO:0000313" key="4">
    <source>
        <dbReference type="Proteomes" id="UP000295499"/>
    </source>
</evidence>
<evidence type="ECO:0000259" key="2">
    <source>
        <dbReference type="Pfam" id="PF04264"/>
    </source>
</evidence>
<keyword evidence="1" id="KW-0732">Signal</keyword>
<keyword evidence="4" id="KW-1185">Reference proteome</keyword>
<dbReference type="Pfam" id="PF04264">
    <property type="entry name" value="YceI"/>
    <property type="match status" value="1"/>
</dbReference>
<proteinExistence type="predicted"/>
<name>A0A4R6IHQ2_9SPHI</name>
<organism evidence="3 4">
    <name type="scientific">Pedobacter duraquae</name>
    <dbReference type="NCBI Taxonomy" id="425511"/>
    <lineage>
        <taxon>Bacteria</taxon>
        <taxon>Pseudomonadati</taxon>
        <taxon>Bacteroidota</taxon>
        <taxon>Sphingobacteriia</taxon>
        <taxon>Sphingobacteriales</taxon>
        <taxon>Sphingobacteriaceae</taxon>
        <taxon>Pedobacter</taxon>
    </lineage>
</organism>
<sequence>MKNLIVFLMLVLSTSTINAQQIRTSSSATITFFSSTIVEDIEAKSASATSAFDVVSGNLLFRVKNTSFQFPKKLMQEHFNENYMESDTYPLSDFKGKISPLPDFTKDGTYTATATGNLNIHGVTKTYTAPVTFTITGGNITAKTVFRVRISDHGIKVPALVFKNIAEFVEVRVVTTYLSKNN</sequence>
<dbReference type="EMBL" id="SNWM01000004">
    <property type="protein sequence ID" value="TDO20855.1"/>
    <property type="molecule type" value="Genomic_DNA"/>
</dbReference>
<dbReference type="AlphaFoldDB" id="A0A4R6IHQ2"/>
<comment type="caution">
    <text evidence="3">The sequence shown here is derived from an EMBL/GenBank/DDBJ whole genome shotgun (WGS) entry which is preliminary data.</text>
</comment>
<dbReference type="Proteomes" id="UP000295499">
    <property type="component" value="Unassembled WGS sequence"/>
</dbReference>
<gene>
    <name evidence="3" type="ORF">CLV32_3489</name>
</gene>
<dbReference type="InterPro" id="IPR036761">
    <property type="entry name" value="TTHA0802/YceI-like_sf"/>
</dbReference>
<protein>
    <submittedName>
        <fullName evidence="3">YceI-like domain-containing protein</fullName>
    </submittedName>
</protein>
<dbReference type="RefSeq" id="WP_133557682.1">
    <property type="nucleotide sequence ID" value="NZ_SNWM01000004.1"/>
</dbReference>
<feature type="signal peptide" evidence="1">
    <location>
        <begin position="1"/>
        <end position="19"/>
    </location>
</feature>
<evidence type="ECO:0000313" key="3">
    <source>
        <dbReference type="EMBL" id="TDO20855.1"/>
    </source>
</evidence>
<feature type="chain" id="PRO_5020996820" evidence="1">
    <location>
        <begin position="20"/>
        <end position="182"/>
    </location>
</feature>